<dbReference type="Pfam" id="PF13267">
    <property type="entry name" value="DUF4058"/>
    <property type="match status" value="1"/>
</dbReference>
<evidence type="ECO:0000313" key="1">
    <source>
        <dbReference type="EMBL" id="MBI2875845.1"/>
    </source>
</evidence>
<gene>
    <name evidence="1" type="ORF">HYY20_03070</name>
</gene>
<dbReference type="InterPro" id="IPR025132">
    <property type="entry name" value="DUF4058"/>
</dbReference>
<organism evidence="1 2">
    <name type="scientific">Tectimicrobiota bacterium</name>
    <dbReference type="NCBI Taxonomy" id="2528274"/>
    <lineage>
        <taxon>Bacteria</taxon>
        <taxon>Pseudomonadati</taxon>
        <taxon>Nitrospinota/Tectimicrobiota group</taxon>
        <taxon>Candidatus Tectimicrobiota</taxon>
    </lineage>
</organism>
<protein>
    <submittedName>
        <fullName evidence="1">DUF4058 family protein</fullName>
    </submittedName>
</protein>
<evidence type="ECO:0000313" key="2">
    <source>
        <dbReference type="Proteomes" id="UP000769766"/>
    </source>
</evidence>
<comment type="caution">
    <text evidence="1">The sequence shown here is derived from an EMBL/GenBank/DDBJ whole genome shotgun (WGS) entry which is preliminary data.</text>
</comment>
<dbReference type="AlphaFoldDB" id="A0A932FZY5"/>
<proteinExistence type="predicted"/>
<accession>A0A932FZY5</accession>
<name>A0A932FZY5_UNCTE</name>
<feature type="non-terminal residue" evidence="1">
    <location>
        <position position="1"/>
    </location>
</feature>
<dbReference type="Proteomes" id="UP000769766">
    <property type="component" value="Unassembled WGS sequence"/>
</dbReference>
<dbReference type="EMBL" id="JACPRF010000092">
    <property type="protein sequence ID" value="MBI2875845.1"/>
    <property type="molecule type" value="Genomic_DNA"/>
</dbReference>
<sequence>LYVFGVRQPIPTFPLPLRPGDEEPWVDLNGLLHGLYDRAGYDLRVNYTGEPEPPLDEPDAAWADALLREQGLRP</sequence>
<reference evidence="1" key="1">
    <citation type="submission" date="2020-07" db="EMBL/GenBank/DDBJ databases">
        <title>Huge and variable diversity of episymbiotic CPR bacteria and DPANN archaea in groundwater ecosystems.</title>
        <authorList>
            <person name="He C.Y."/>
            <person name="Keren R."/>
            <person name="Whittaker M."/>
            <person name="Farag I.F."/>
            <person name="Doudna J."/>
            <person name="Cate J.H.D."/>
            <person name="Banfield J.F."/>
        </authorList>
    </citation>
    <scope>NUCLEOTIDE SEQUENCE</scope>
    <source>
        <strain evidence="1">NC_groundwater_672_Ag_B-0.1um_62_36</strain>
    </source>
</reference>